<evidence type="ECO:0000256" key="6">
    <source>
        <dbReference type="SAM" id="MobiDB-lite"/>
    </source>
</evidence>
<dbReference type="AlphaFoldDB" id="A0AAV8XFD2"/>
<organism evidence="8 9">
    <name type="scientific">Aromia moschata</name>
    <dbReference type="NCBI Taxonomy" id="1265417"/>
    <lineage>
        <taxon>Eukaryota</taxon>
        <taxon>Metazoa</taxon>
        <taxon>Ecdysozoa</taxon>
        <taxon>Arthropoda</taxon>
        <taxon>Hexapoda</taxon>
        <taxon>Insecta</taxon>
        <taxon>Pterygota</taxon>
        <taxon>Neoptera</taxon>
        <taxon>Endopterygota</taxon>
        <taxon>Coleoptera</taxon>
        <taxon>Polyphaga</taxon>
        <taxon>Cucujiformia</taxon>
        <taxon>Chrysomeloidea</taxon>
        <taxon>Cerambycidae</taxon>
        <taxon>Cerambycinae</taxon>
        <taxon>Callichromatini</taxon>
        <taxon>Aromia</taxon>
    </lineage>
</organism>
<dbReference type="EC" id="2.1.1.221" evidence="1"/>
<evidence type="ECO:0000256" key="2">
    <source>
        <dbReference type="ARBA" id="ARBA00022603"/>
    </source>
</evidence>
<comment type="caution">
    <text evidence="8">The sequence shown here is derived from an EMBL/GenBank/DDBJ whole genome shotgun (WGS) entry which is preliminary data.</text>
</comment>
<accession>A0AAV8XFD2</accession>
<feature type="region of interest" description="Disordered" evidence="6">
    <location>
        <begin position="67"/>
        <end position="96"/>
    </location>
</feature>
<dbReference type="Gene3D" id="3.40.1280.30">
    <property type="match status" value="1"/>
</dbReference>
<evidence type="ECO:0000256" key="5">
    <source>
        <dbReference type="ARBA" id="ARBA00048434"/>
    </source>
</evidence>
<dbReference type="PANTHER" id="PTHR13563">
    <property type="entry name" value="TRNA (GUANINE-9-) METHYLTRANSFERASE"/>
    <property type="match status" value="1"/>
</dbReference>
<reference evidence="8" key="1">
    <citation type="journal article" date="2023" name="Insect Mol. Biol.">
        <title>Genome sequencing provides insights into the evolution of gene families encoding plant cell wall-degrading enzymes in longhorned beetles.</title>
        <authorList>
            <person name="Shin N.R."/>
            <person name="Okamura Y."/>
            <person name="Kirsch R."/>
            <person name="Pauchet Y."/>
        </authorList>
    </citation>
    <scope>NUCLEOTIDE SEQUENCE</scope>
    <source>
        <strain evidence="8">AMC_N1</strain>
    </source>
</reference>
<dbReference type="GO" id="GO:0000049">
    <property type="term" value="F:tRNA binding"/>
    <property type="evidence" value="ECO:0007669"/>
    <property type="project" value="TreeGrafter"/>
</dbReference>
<feature type="domain" description="SAM-dependent MTase TRM10-type" evidence="7">
    <location>
        <begin position="1"/>
        <end position="66"/>
    </location>
</feature>
<evidence type="ECO:0000256" key="1">
    <source>
        <dbReference type="ARBA" id="ARBA00012797"/>
    </source>
</evidence>
<comment type="catalytic activity">
    <reaction evidence="5">
        <text>guanosine(9) in tRNA + S-adenosyl-L-methionine = N(1)-methylguanosine(9) in tRNA + S-adenosyl-L-homocysteine + H(+)</text>
        <dbReference type="Rhea" id="RHEA:43156"/>
        <dbReference type="Rhea" id="RHEA-COMP:10367"/>
        <dbReference type="Rhea" id="RHEA-COMP:10368"/>
        <dbReference type="ChEBI" id="CHEBI:15378"/>
        <dbReference type="ChEBI" id="CHEBI:57856"/>
        <dbReference type="ChEBI" id="CHEBI:59789"/>
        <dbReference type="ChEBI" id="CHEBI:73542"/>
        <dbReference type="ChEBI" id="CHEBI:74269"/>
        <dbReference type="EC" id="2.1.1.221"/>
    </reaction>
</comment>
<dbReference type="InterPro" id="IPR028564">
    <property type="entry name" value="MT_TRM10-typ"/>
</dbReference>
<dbReference type="InterPro" id="IPR038459">
    <property type="entry name" value="MT_TRM10-typ_sf"/>
</dbReference>
<dbReference type="GO" id="GO:0002939">
    <property type="term" value="P:tRNA N1-guanine methylation"/>
    <property type="evidence" value="ECO:0007669"/>
    <property type="project" value="TreeGrafter"/>
</dbReference>
<evidence type="ECO:0000313" key="9">
    <source>
        <dbReference type="Proteomes" id="UP001162162"/>
    </source>
</evidence>
<proteinExistence type="predicted"/>
<dbReference type="EMBL" id="JAPWTK010000627">
    <property type="protein sequence ID" value="KAJ8937683.1"/>
    <property type="molecule type" value="Genomic_DNA"/>
</dbReference>
<keyword evidence="3" id="KW-0808">Transferase</keyword>
<evidence type="ECO:0000313" key="8">
    <source>
        <dbReference type="EMBL" id="KAJ8937683.1"/>
    </source>
</evidence>
<evidence type="ECO:0000256" key="3">
    <source>
        <dbReference type="ARBA" id="ARBA00022679"/>
    </source>
</evidence>
<dbReference type="PROSITE" id="PS51675">
    <property type="entry name" value="SAM_MT_TRM10"/>
    <property type="match status" value="1"/>
</dbReference>
<gene>
    <name evidence="8" type="ORF">NQ318_017120</name>
</gene>
<keyword evidence="9" id="KW-1185">Reference proteome</keyword>
<sequence length="96" mass="11155">MGGICYNKAVEQGLAHGQLPIREYFWMRHRKVLTINQVFEILLRVSEGKSFKDAFVNILPKRIEKVSMKSGEHENSSDEEVRKNSNEFETRSPENT</sequence>
<evidence type="ECO:0000259" key="7">
    <source>
        <dbReference type="PROSITE" id="PS51675"/>
    </source>
</evidence>
<dbReference type="InterPro" id="IPR007356">
    <property type="entry name" value="tRNA_m1G_MeTrfase_euk"/>
</dbReference>
<protein>
    <recommendedName>
        <fullName evidence="1">tRNA (guanine(9)-N(1))-methyltransferase</fullName>
        <ecNumber evidence="1">2.1.1.221</ecNumber>
    </recommendedName>
</protein>
<name>A0AAV8XFD2_9CUCU</name>
<dbReference type="PANTHER" id="PTHR13563:SF13">
    <property type="entry name" value="TRNA METHYLTRANSFERASE 10 HOMOLOG A"/>
    <property type="match status" value="1"/>
</dbReference>
<keyword evidence="4" id="KW-0949">S-adenosyl-L-methionine</keyword>
<dbReference type="GO" id="GO:0008168">
    <property type="term" value="F:methyltransferase activity"/>
    <property type="evidence" value="ECO:0007669"/>
    <property type="project" value="UniProtKB-KW"/>
</dbReference>
<evidence type="ECO:0000256" key="4">
    <source>
        <dbReference type="ARBA" id="ARBA00022691"/>
    </source>
</evidence>
<dbReference type="Proteomes" id="UP001162162">
    <property type="component" value="Unassembled WGS sequence"/>
</dbReference>
<dbReference type="GO" id="GO:0005654">
    <property type="term" value="C:nucleoplasm"/>
    <property type="evidence" value="ECO:0007669"/>
    <property type="project" value="TreeGrafter"/>
</dbReference>
<keyword evidence="2" id="KW-0489">Methyltransferase</keyword>